<dbReference type="EMBL" id="QFBC01000014">
    <property type="protein sequence ID" value="PWE53773.1"/>
    <property type="molecule type" value="Genomic_DNA"/>
</dbReference>
<evidence type="ECO:0000256" key="5">
    <source>
        <dbReference type="ARBA" id="ARBA00022448"/>
    </source>
</evidence>
<dbReference type="Gene3D" id="3.40.190.10">
    <property type="entry name" value="Periplasmic binding protein-like II"/>
    <property type="match status" value="2"/>
</dbReference>
<dbReference type="RefSeq" id="WP_109460935.1">
    <property type="nucleotide sequence ID" value="NZ_QFBC01000014.1"/>
</dbReference>
<evidence type="ECO:0000256" key="8">
    <source>
        <dbReference type="ARBA" id="ARBA00034473"/>
    </source>
</evidence>
<dbReference type="InterPro" id="IPR006059">
    <property type="entry name" value="SBP"/>
</dbReference>
<comment type="subcellular location">
    <subcellularLocation>
        <location evidence="1">Periplasm</location>
    </subcellularLocation>
</comment>
<organism evidence="10 11">
    <name type="scientific">Metarhizobium album</name>
    <dbReference type="NCBI Taxonomy" id="2182425"/>
    <lineage>
        <taxon>Bacteria</taxon>
        <taxon>Pseudomonadati</taxon>
        <taxon>Pseudomonadota</taxon>
        <taxon>Alphaproteobacteria</taxon>
        <taxon>Hyphomicrobiales</taxon>
        <taxon>Rhizobiaceae</taxon>
        <taxon>Metarhizobium</taxon>
    </lineage>
</organism>
<keyword evidence="6 9" id="KW-0732">Signal</keyword>
<evidence type="ECO:0000256" key="6">
    <source>
        <dbReference type="ARBA" id="ARBA00022729"/>
    </source>
</evidence>
<feature type="signal peptide" evidence="9">
    <location>
        <begin position="1"/>
        <end position="21"/>
    </location>
</feature>
<evidence type="ECO:0000256" key="2">
    <source>
        <dbReference type="ARBA" id="ARBA00008520"/>
    </source>
</evidence>
<evidence type="ECO:0000256" key="4">
    <source>
        <dbReference type="ARBA" id="ARBA00017470"/>
    </source>
</evidence>
<dbReference type="PANTHER" id="PTHR43649:SF31">
    <property type="entry name" value="SN-GLYCEROL-3-PHOSPHATE-BINDING PERIPLASMIC PROTEIN UGPB"/>
    <property type="match status" value="1"/>
</dbReference>
<dbReference type="GO" id="GO:0042597">
    <property type="term" value="C:periplasmic space"/>
    <property type="evidence" value="ECO:0007669"/>
    <property type="project" value="UniProtKB-SubCell"/>
</dbReference>
<name>A0A2U2DKF3_9HYPH</name>
<keyword evidence="11" id="KW-1185">Reference proteome</keyword>
<evidence type="ECO:0000256" key="1">
    <source>
        <dbReference type="ARBA" id="ARBA00004418"/>
    </source>
</evidence>
<proteinExistence type="inferred from homology"/>
<dbReference type="OrthoDB" id="9762335at2"/>
<protein>
    <recommendedName>
        <fullName evidence="4">sn-glycerol-3-phosphate-binding periplasmic protein UgpB</fullName>
    </recommendedName>
</protein>
<evidence type="ECO:0000256" key="9">
    <source>
        <dbReference type="SAM" id="SignalP"/>
    </source>
</evidence>
<reference evidence="10 11" key="1">
    <citation type="submission" date="2018-05" db="EMBL/GenBank/DDBJ databases">
        <title>The draft genome of strain NS-104.</title>
        <authorList>
            <person name="Hang P."/>
            <person name="Jiang J."/>
        </authorList>
    </citation>
    <scope>NUCLEOTIDE SEQUENCE [LARGE SCALE GENOMIC DNA]</scope>
    <source>
        <strain evidence="10 11">NS-104</strain>
    </source>
</reference>
<dbReference type="PROSITE" id="PS51257">
    <property type="entry name" value="PROKAR_LIPOPROTEIN"/>
    <property type="match status" value="1"/>
</dbReference>
<gene>
    <name evidence="10" type="ORF">DEM27_24215</name>
</gene>
<dbReference type="PANTHER" id="PTHR43649">
    <property type="entry name" value="ARABINOSE-BINDING PROTEIN-RELATED"/>
    <property type="match status" value="1"/>
</dbReference>
<dbReference type="AlphaFoldDB" id="A0A2U2DKF3"/>
<dbReference type="Pfam" id="PF13416">
    <property type="entry name" value="SBP_bac_8"/>
    <property type="match status" value="1"/>
</dbReference>
<comment type="similarity">
    <text evidence="2">Belongs to the bacterial solute-binding protein 1 family.</text>
</comment>
<keyword evidence="5" id="KW-0813">Transport</keyword>
<keyword evidence="7" id="KW-0574">Periplasm</keyword>
<feature type="chain" id="PRO_5015749610" description="sn-glycerol-3-phosphate-binding periplasmic protein UgpB" evidence="9">
    <location>
        <begin position="22"/>
        <end position="435"/>
    </location>
</feature>
<comment type="function">
    <text evidence="8">Part of the ABC transporter complex UgpBAEC involved in sn-glycerol-3-phosphate (G3P) import. Binds G3P.</text>
</comment>
<evidence type="ECO:0000256" key="7">
    <source>
        <dbReference type="ARBA" id="ARBA00022764"/>
    </source>
</evidence>
<comment type="subunit">
    <text evidence="3">The complex is composed of two ATP-binding proteins (UgpC), two transmembrane proteins (UgpA and UgpE) and a solute-binding protein (UgpB).</text>
</comment>
<evidence type="ECO:0000313" key="11">
    <source>
        <dbReference type="Proteomes" id="UP000245252"/>
    </source>
</evidence>
<dbReference type="InterPro" id="IPR050490">
    <property type="entry name" value="Bact_solute-bd_prot1"/>
</dbReference>
<dbReference type="SUPFAM" id="SSF53850">
    <property type="entry name" value="Periplasmic binding protein-like II"/>
    <property type="match status" value="1"/>
</dbReference>
<comment type="caution">
    <text evidence="10">The sequence shown here is derived from an EMBL/GenBank/DDBJ whole genome shotgun (WGS) entry which is preliminary data.</text>
</comment>
<accession>A0A2U2DKF3</accession>
<dbReference type="Proteomes" id="UP000245252">
    <property type="component" value="Unassembled WGS sequence"/>
</dbReference>
<evidence type="ECO:0000256" key="3">
    <source>
        <dbReference type="ARBA" id="ARBA00011557"/>
    </source>
</evidence>
<evidence type="ECO:0000313" key="10">
    <source>
        <dbReference type="EMBL" id="PWE53773.1"/>
    </source>
</evidence>
<sequence length="435" mass="47393">MKFTTLAATAALFSCAASAQAANFEFWYGNTGPVEVAIKAQCDAFNAAQSEHKVTCVGQGSYEVLVQKAIAAYRAKNAPLLLQVLDAGTLDLMLSDAVVPVQDVLPDVKWDSYIAGARAYYETTKGKLFAQPYNASTLLFYTNKTELEKAGVTKTPETWEEVIDAARKLKAAGSTCPFVTNAEPWIVFEQFSARHGLPIASKHNGYDGLDAEYVFNKTLAAKHLANLVDWRNEGLVRLNGDTKGGNLVAAFSSGECAMIEASSGSYTTFTKAFEGKYDITVSMAPMYKGEERHNTLVGGASIYIMKGHDKTETDAAKAFLNFLRKPEQQMSFVAATGYVPVTNDVLDAIAKSPDAKSAKYATAAIGIESMSKPATPDTRGIRLGSYLQFRQIWTEETQKAFAGQQTMQVALDNSKKRGDELLKRFQQTYKGVELP</sequence>